<dbReference type="Pfam" id="PF05973">
    <property type="entry name" value="Gp49"/>
    <property type="match status" value="1"/>
</dbReference>
<evidence type="ECO:0000313" key="2">
    <source>
        <dbReference type="Proteomes" id="UP000186455"/>
    </source>
</evidence>
<dbReference type="STRING" id="1048205.AB852_03170"/>
<reference evidence="1 2" key="1">
    <citation type="submission" date="2015-06" db="EMBL/GenBank/DDBJ databases">
        <title>Cloning and characterization of the uncialamcin biosynthetic gene cluster.</title>
        <authorList>
            <person name="Yan X."/>
            <person name="Huang T."/>
            <person name="Ge H."/>
            <person name="Shen B."/>
        </authorList>
    </citation>
    <scope>NUCLEOTIDE SEQUENCE [LARGE SCALE GENOMIC DNA]</scope>
    <source>
        <strain evidence="1 2">DCA2648</strain>
    </source>
</reference>
<dbReference type="AlphaFoldDB" id="A0A1Q4VD55"/>
<comment type="caution">
    <text evidence="1">The sequence shown here is derived from an EMBL/GenBank/DDBJ whole genome shotgun (WGS) entry which is preliminary data.</text>
</comment>
<dbReference type="Proteomes" id="UP000186455">
    <property type="component" value="Unassembled WGS sequence"/>
</dbReference>
<accession>A0A1Q4VD55</accession>
<organism evidence="1 2">
    <name type="scientific">Streptomyces uncialis</name>
    <dbReference type="NCBI Taxonomy" id="1048205"/>
    <lineage>
        <taxon>Bacteria</taxon>
        <taxon>Bacillati</taxon>
        <taxon>Actinomycetota</taxon>
        <taxon>Actinomycetes</taxon>
        <taxon>Kitasatosporales</taxon>
        <taxon>Streptomycetaceae</taxon>
        <taxon>Streptomyces</taxon>
    </lineage>
</organism>
<protein>
    <submittedName>
        <fullName evidence="1">Toxin RelE</fullName>
    </submittedName>
</protein>
<proteinExistence type="predicted"/>
<sequence length="137" mass="15237">MRDIALPVHNGEVSWEILLCEEVSEWFVDLVRTDPASAHLVEQAIDVLAAQGPTLGRPLADRVSRSRHHNMKELRPGSAGTSEVRILFAFDPLRQALLRVAGDKNGSWNAWYDTNIPIADKRFDKHLDSLGAAIDEA</sequence>
<dbReference type="EMBL" id="LFBV01000001">
    <property type="protein sequence ID" value="OKH95766.1"/>
    <property type="molecule type" value="Genomic_DNA"/>
</dbReference>
<keyword evidence="2" id="KW-1185">Reference proteome</keyword>
<name>A0A1Q4VD55_9ACTN</name>
<gene>
    <name evidence="1" type="ORF">AB852_03170</name>
</gene>
<evidence type="ECO:0000313" key="1">
    <source>
        <dbReference type="EMBL" id="OKH95766.1"/>
    </source>
</evidence>
<dbReference type="InterPro" id="IPR009241">
    <property type="entry name" value="HigB-like"/>
</dbReference>